<evidence type="ECO:0000313" key="1">
    <source>
        <dbReference type="Proteomes" id="UP000095283"/>
    </source>
</evidence>
<protein>
    <submittedName>
        <fullName evidence="2">Death domain-containing protein</fullName>
    </submittedName>
</protein>
<reference evidence="2" key="1">
    <citation type="submission" date="2016-11" db="UniProtKB">
        <authorList>
            <consortium name="WormBaseParasite"/>
        </authorList>
    </citation>
    <scope>IDENTIFICATION</scope>
</reference>
<dbReference type="Proteomes" id="UP000095283">
    <property type="component" value="Unplaced"/>
</dbReference>
<dbReference type="AlphaFoldDB" id="A0A1I7XIM2"/>
<keyword evidence="1" id="KW-1185">Reference proteome</keyword>
<sequence length="65" mass="7485">MESSDRSSEKLEEHLSFYNNTLMQLLGNGRWGKIDWGRKLLGFDEITTAREGNALAQLMRAWLKA</sequence>
<dbReference type="WBParaSite" id="Hba_17342">
    <property type="protein sequence ID" value="Hba_17342"/>
    <property type="gene ID" value="Hba_17342"/>
</dbReference>
<name>A0A1I7XIM2_HETBA</name>
<evidence type="ECO:0000313" key="2">
    <source>
        <dbReference type="WBParaSite" id="Hba_17342"/>
    </source>
</evidence>
<proteinExistence type="predicted"/>
<organism evidence="1 2">
    <name type="scientific">Heterorhabditis bacteriophora</name>
    <name type="common">Entomopathogenic nematode worm</name>
    <dbReference type="NCBI Taxonomy" id="37862"/>
    <lineage>
        <taxon>Eukaryota</taxon>
        <taxon>Metazoa</taxon>
        <taxon>Ecdysozoa</taxon>
        <taxon>Nematoda</taxon>
        <taxon>Chromadorea</taxon>
        <taxon>Rhabditida</taxon>
        <taxon>Rhabditina</taxon>
        <taxon>Rhabditomorpha</taxon>
        <taxon>Strongyloidea</taxon>
        <taxon>Heterorhabditidae</taxon>
        <taxon>Heterorhabditis</taxon>
    </lineage>
</organism>
<accession>A0A1I7XIM2</accession>